<dbReference type="Proteomes" id="UP000278807">
    <property type="component" value="Unassembled WGS sequence"/>
</dbReference>
<keyword evidence="1" id="KW-0472">Membrane</keyword>
<reference evidence="4" key="1">
    <citation type="submission" date="2017-02" db="UniProtKB">
        <authorList>
            <consortium name="WormBaseParasite"/>
        </authorList>
    </citation>
    <scope>IDENTIFICATION</scope>
</reference>
<organism evidence="4">
    <name type="scientific">Rodentolepis nana</name>
    <name type="common">Dwarf tapeworm</name>
    <name type="synonym">Hymenolepis nana</name>
    <dbReference type="NCBI Taxonomy" id="102285"/>
    <lineage>
        <taxon>Eukaryota</taxon>
        <taxon>Metazoa</taxon>
        <taxon>Spiralia</taxon>
        <taxon>Lophotrochozoa</taxon>
        <taxon>Platyhelminthes</taxon>
        <taxon>Cestoda</taxon>
        <taxon>Eucestoda</taxon>
        <taxon>Cyclophyllidea</taxon>
        <taxon>Hymenolepididae</taxon>
        <taxon>Rodentolepis</taxon>
    </lineage>
</organism>
<feature type="transmembrane region" description="Helical" evidence="1">
    <location>
        <begin position="27"/>
        <end position="50"/>
    </location>
</feature>
<keyword evidence="3" id="KW-1185">Reference proteome</keyword>
<reference evidence="2 3" key="2">
    <citation type="submission" date="2018-11" db="EMBL/GenBank/DDBJ databases">
        <authorList>
            <consortium name="Pathogen Informatics"/>
        </authorList>
    </citation>
    <scope>NUCLEOTIDE SEQUENCE [LARGE SCALE GENOMIC DNA]</scope>
</reference>
<name>A0A0R3TYM8_RODNA</name>
<dbReference type="AlphaFoldDB" id="A0A0R3TYM8"/>
<keyword evidence="1" id="KW-0812">Transmembrane</keyword>
<evidence type="ECO:0000313" key="3">
    <source>
        <dbReference type="Proteomes" id="UP000278807"/>
    </source>
</evidence>
<feature type="transmembrane region" description="Helical" evidence="1">
    <location>
        <begin position="5"/>
        <end position="21"/>
    </location>
</feature>
<evidence type="ECO:0000256" key="1">
    <source>
        <dbReference type="SAM" id="Phobius"/>
    </source>
</evidence>
<evidence type="ECO:0000313" key="2">
    <source>
        <dbReference type="EMBL" id="VDO14537.1"/>
    </source>
</evidence>
<dbReference type="EMBL" id="UZAE01014819">
    <property type="protein sequence ID" value="VDO14537.1"/>
    <property type="molecule type" value="Genomic_DNA"/>
</dbReference>
<protein>
    <submittedName>
        <fullName evidence="4">DUF5317 domain-containing protein</fullName>
    </submittedName>
</protein>
<dbReference type="OrthoDB" id="10442338at2759"/>
<keyword evidence="1" id="KW-1133">Transmembrane helix</keyword>
<gene>
    <name evidence="2" type="ORF">HNAJ_LOCUS12951</name>
</gene>
<evidence type="ECO:0000313" key="4">
    <source>
        <dbReference type="WBParaSite" id="HNAJ_0001297701-mRNA-1"/>
    </source>
</evidence>
<proteinExistence type="predicted"/>
<dbReference type="WBParaSite" id="HNAJ_0001297701-mRNA-1">
    <property type="protein sequence ID" value="HNAJ_0001297701-mRNA-1"/>
    <property type="gene ID" value="HNAJ_0001297701"/>
</dbReference>
<sequence>MGIGVYLIVVGVLGFFGTLGRRNRWLVIYSLLVAILCVAEIIMGVINYIIGSKVLIFVGFSICGTALEVAKVDKNPVVDKLYEVSENEYVSVLFDAATGGYDIFNVVTLITGTTIFQLWLAEMAFVYSCLNDDEEEY</sequence>
<accession>A0A0R3TYM8</accession>